<dbReference type="Gene3D" id="3.30.40.10">
    <property type="entry name" value="Zinc/RING finger domain, C3HC4 (zinc finger)"/>
    <property type="match status" value="1"/>
</dbReference>
<proteinExistence type="predicted"/>
<dbReference type="AlphaFoldDB" id="A0A485L6K9"/>
<reference evidence="3 4" key="1">
    <citation type="submission" date="2019-03" db="EMBL/GenBank/DDBJ databases">
        <authorList>
            <person name="Gaulin E."/>
            <person name="Dumas B."/>
        </authorList>
    </citation>
    <scope>NUCLEOTIDE SEQUENCE [LARGE SCALE GENOMIC DNA]</scope>
    <source>
        <strain evidence="3">CBS 568.67</strain>
    </source>
</reference>
<evidence type="ECO:0000313" key="2">
    <source>
        <dbReference type="EMBL" id="KAF0693381.1"/>
    </source>
</evidence>
<dbReference type="CDD" id="cd00065">
    <property type="entry name" value="FYVE_like_SF"/>
    <property type="match status" value="1"/>
</dbReference>
<protein>
    <submittedName>
        <fullName evidence="3">Aste57867_15659 protein</fullName>
    </submittedName>
</protein>
<dbReference type="EMBL" id="VJMH01005705">
    <property type="protein sequence ID" value="KAF0693381.1"/>
    <property type="molecule type" value="Genomic_DNA"/>
</dbReference>
<evidence type="ECO:0000256" key="1">
    <source>
        <dbReference type="SAM" id="MobiDB-lite"/>
    </source>
</evidence>
<organism evidence="3 4">
    <name type="scientific">Aphanomyces stellatus</name>
    <dbReference type="NCBI Taxonomy" id="120398"/>
    <lineage>
        <taxon>Eukaryota</taxon>
        <taxon>Sar</taxon>
        <taxon>Stramenopiles</taxon>
        <taxon>Oomycota</taxon>
        <taxon>Saprolegniomycetes</taxon>
        <taxon>Saprolegniales</taxon>
        <taxon>Verrucalvaceae</taxon>
        <taxon>Aphanomyces</taxon>
    </lineage>
</organism>
<accession>A0A485L6K9</accession>
<dbReference type="InterPro" id="IPR052727">
    <property type="entry name" value="Rab4/Rab5_effector"/>
</dbReference>
<evidence type="ECO:0000313" key="4">
    <source>
        <dbReference type="Proteomes" id="UP000332933"/>
    </source>
</evidence>
<dbReference type="InterPro" id="IPR013083">
    <property type="entry name" value="Znf_RING/FYVE/PHD"/>
</dbReference>
<name>A0A485L6K9_9STRA</name>
<feature type="region of interest" description="Disordered" evidence="1">
    <location>
        <begin position="467"/>
        <end position="500"/>
    </location>
</feature>
<feature type="compositionally biased region" description="Low complexity" evidence="1">
    <location>
        <begin position="472"/>
        <end position="490"/>
    </location>
</feature>
<sequence>MSSIAATSAPSIITQVDEMDSAKFRESRMCGESVRHMGARLVTSTTCHPPTQGIIRNAQEIFTGGDEGRPPPSSPRAAAATIGVVSPFHCFHVHMDPGSMECICRRLLLVAVHGWSTLCPPWDRPRWQEWANQINIMFHRRLDLVSPSIFVLETEARMASGGRYHEVARSYVPAVTPYIESQLAHVGRVRVAEAVRRGVHASAAISVTKDVAISHFTDAQDIVWMQASVQMFGHVLDVHRFLLQRGSKAAAHPMQQLLGHSIMDCYTLAALHPDDGRPHERMHINWMAMLPPHTSYSDRDYLFLHYADVYSSATMRSLQDDAPAADGPLVACHVWESIDLDGCDRIPHLNLSRQRLSSWGFLVQALDDHGLIRVSLTVNQPKATAHRSWMEKLLLSLGRIESLLYDHVDSSPCCNVCFKSFSILRRRVQCKRCKLSCCGKCVTEKGDARVVLCRACMAGKTKGMSLLQRTGSRQSSSSTSSDLEASSSSSGHKMQIRLRE</sequence>
<dbReference type="OrthoDB" id="64036at2759"/>
<dbReference type="PANTHER" id="PTHR13510:SF44">
    <property type="entry name" value="RABENOSYN-5"/>
    <property type="match status" value="1"/>
</dbReference>
<dbReference type="PANTHER" id="PTHR13510">
    <property type="entry name" value="FYVE-FINGER-CONTAINING RAB5 EFFECTOR PROTEIN RABENOSYN-5-RELATED"/>
    <property type="match status" value="1"/>
</dbReference>
<keyword evidence="4" id="KW-1185">Reference proteome</keyword>
<dbReference type="InterPro" id="IPR011011">
    <property type="entry name" value="Znf_FYVE_PHD"/>
</dbReference>
<gene>
    <name evidence="3" type="primary">Aste57867_15659</name>
    <name evidence="2" type="ORF">As57867_015603</name>
    <name evidence="3" type="ORF">ASTE57867_15659</name>
</gene>
<reference evidence="2" key="2">
    <citation type="submission" date="2019-06" db="EMBL/GenBank/DDBJ databases">
        <title>Genomics analysis of Aphanomyces spp. identifies a new class of oomycete effector associated with host adaptation.</title>
        <authorList>
            <person name="Gaulin E."/>
        </authorList>
    </citation>
    <scope>NUCLEOTIDE SEQUENCE</scope>
    <source>
        <strain evidence="2">CBS 578.67</strain>
    </source>
</reference>
<dbReference type="Proteomes" id="UP000332933">
    <property type="component" value="Unassembled WGS sequence"/>
</dbReference>
<dbReference type="EMBL" id="CAADRA010005726">
    <property type="protein sequence ID" value="VFT92454.1"/>
    <property type="molecule type" value="Genomic_DNA"/>
</dbReference>
<evidence type="ECO:0000313" key="3">
    <source>
        <dbReference type="EMBL" id="VFT92454.1"/>
    </source>
</evidence>
<dbReference type="SUPFAM" id="SSF57903">
    <property type="entry name" value="FYVE/PHD zinc finger"/>
    <property type="match status" value="1"/>
</dbReference>